<keyword evidence="2" id="KW-0238">DNA-binding</keyword>
<dbReference type="AlphaFoldDB" id="X1LFV7"/>
<gene>
    <name evidence="5" type="ORF">S06H3_09973</name>
</gene>
<dbReference type="GO" id="GO:0003677">
    <property type="term" value="F:DNA binding"/>
    <property type="evidence" value="ECO:0007669"/>
    <property type="project" value="UniProtKB-KW"/>
</dbReference>
<dbReference type="EMBL" id="BARV01004515">
    <property type="protein sequence ID" value="GAI18207.1"/>
    <property type="molecule type" value="Genomic_DNA"/>
</dbReference>
<evidence type="ECO:0000259" key="4">
    <source>
        <dbReference type="PROSITE" id="PS51736"/>
    </source>
</evidence>
<dbReference type="PROSITE" id="PS00397">
    <property type="entry name" value="RECOMBINASES_1"/>
    <property type="match status" value="1"/>
</dbReference>
<keyword evidence="1" id="KW-0229">DNA integration</keyword>
<accession>X1LFV7</accession>
<name>X1LFV7_9ZZZZ</name>
<reference evidence="5" key="1">
    <citation type="journal article" date="2014" name="Front. Microbiol.">
        <title>High frequency of phylogenetically diverse reductive dehalogenase-homologous genes in deep subseafloor sedimentary metagenomes.</title>
        <authorList>
            <person name="Kawai M."/>
            <person name="Futagami T."/>
            <person name="Toyoda A."/>
            <person name="Takaki Y."/>
            <person name="Nishi S."/>
            <person name="Hori S."/>
            <person name="Arai W."/>
            <person name="Tsubouchi T."/>
            <person name="Morono Y."/>
            <person name="Uchiyama I."/>
            <person name="Ito T."/>
            <person name="Fujiyama A."/>
            <person name="Inagaki F."/>
            <person name="Takami H."/>
        </authorList>
    </citation>
    <scope>NUCLEOTIDE SEQUENCE</scope>
    <source>
        <strain evidence="5">Expedition CK06-06</strain>
    </source>
</reference>
<dbReference type="GO" id="GO:0000150">
    <property type="term" value="F:DNA strand exchange activity"/>
    <property type="evidence" value="ECO:0007669"/>
    <property type="project" value="InterPro"/>
</dbReference>
<comment type="caution">
    <text evidence="5">The sequence shown here is derived from an EMBL/GenBank/DDBJ whole genome shotgun (WGS) entry which is preliminary data.</text>
</comment>
<evidence type="ECO:0000313" key="5">
    <source>
        <dbReference type="EMBL" id="GAI18207.1"/>
    </source>
</evidence>
<dbReference type="InterPro" id="IPR036162">
    <property type="entry name" value="Resolvase-like_N_sf"/>
</dbReference>
<dbReference type="GO" id="GO:0015074">
    <property type="term" value="P:DNA integration"/>
    <property type="evidence" value="ECO:0007669"/>
    <property type="project" value="UniProtKB-KW"/>
</dbReference>
<dbReference type="InterPro" id="IPR006119">
    <property type="entry name" value="Resolv_N"/>
</dbReference>
<proteinExistence type="predicted"/>
<dbReference type="InterPro" id="IPR006118">
    <property type="entry name" value="Recombinase_CS"/>
</dbReference>
<dbReference type="PROSITE" id="PS51736">
    <property type="entry name" value="RECOMBINASES_3"/>
    <property type="match status" value="1"/>
</dbReference>
<dbReference type="SUPFAM" id="SSF53041">
    <property type="entry name" value="Resolvase-like"/>
    <property type="match status" value="1"/>
</dbReference>
<evidence type="ECO:0000256" key="2">
    <source>
        <dbReference type="ARBA" id="ARBA00023125"/>
    </source>
</evidence>
<evidence type="ECO:0000256" key="3">
    <source>
        <dbReference type="ARBA" id="ARBA00023172"/>
    </source>
</evidence>
<dbReference type="Pfam" id="PF00239">
    <property type="entry name" value="Resolvase"/>
    <property type="match status" value="1"/>
</dbReference>
<dbReference type="PANTHER" id="PTHR30461:SF2">
    <property type="entry name" value="SERINE RECOMBINASE PINE-RELATED"/>
    <property type="match status" value="1"/>
</dbReference>
<dbReference type="Gene3D" id="3.40.50.1390">
    <property type="entry name" value="Resolvase, N-terminal catalytic domain"/>
    <property type="match status" value="1"/>
</dbReference>
<protein>
    <recommendedName>
        <fullName evidence="4">Resolvase/invertase-type recombinase catalytic domain-containing protein</fullName>
    </recommendedName>
</protein>
<dbReference type="PANTHER" id="PTHR30461">
    <property type="entry name" value="DNA-INVERTASE FROM LAMBDOID PROPHAGE"/>
    <property type="match status" value="1"/>
</dbReference>
<keyword evidence="3" id="KW-0233">DNA recombination</keyword>
<organism evidence="5">
    <name type="scientific">marine sediment metagenome</name>
    <dbReference type="NCBI Taxonomy" id="412755"/>
    <lineage>
        <taxon>unclassified sequences</taxon>
        <taxon>metagenomes</taxon>
        <taxon>ecological metagenomes</taxon>
    </lineage>
</organism>
<dbReference type="SMART" id="SM00857">
    <property type="entry name" value="Resolvase"/>
    <property type="match status" value="1"/>
</dbReference>
<feature type="domain" description="Resolvase/invertase-type recombinase catalytic" evidence="4">
    <location>
        <begin position="17"/>
        <end position="165"/>
    </location>
</feature>
<dbReference type="InterPro" id="IPR050639">
    <property type="entry name" value="SSR_resolvase"/>
</dbReference>
<sequence length="242" mass="27998">MIKTMKEEKEKETSKPKALGYVRVSTREQAEKGISLEVQRKKIRAYADLKDLDLVKIIADKGKSGKDLKRKGIRELLEMIKSKEVSAVITYKMDRLSRRVKDQLYLAEDVFVKNKISLVSLTESIDTTTAQGRAYFTITGAFSQMERDLIAERTADALEELKKRGRRLGGPNFVAYGLKLRKKKRPTLKDLKIDLSKIKNVREMRRLRKRNWTLEKIGEKFGKSKSSIKYILENPIYKVLKV</sequence>
<dbReference type="CDD" id="cd00338">
    <property type="entry name" value="Ser_Recombinase"/>
    <property type="match status" value="1"/>
</dbReference>
<evidence type="ECO:0000256" key="1">
    <source>
        <dbReference type="ARBA" id="ARBA00022908"/>
    </source>
</evidence>